<keyword evidence="3" id="KW-1185">Reference proteome</keyword>
<feature type="compositionally biased region" description="Polar residues" evidence="1">
    <location>
        <begin position="1"/>
        <end position="10"/>
    </location>
</feature>
<gene>
    <name evidence="2" type="ORF">TNCT_403291</name>
</gene>
<evidence type="ECO:0000313" key="3">
    <source>
        <dbReference type="Proteomes" id="UP000887116"/>
    </source>
</evidence>
<name>A0A8X6HD53_TRICU</name>
<evidence type="ECO:0000313" key="2">
    <source>
        <dbReference type="EMBL" id="GFR20598.1"/>
    </source>
</evidence>
<protein>
    <submittedName>
        <fullName evidence="2">Uncharacterized protein</fullName>
    </submittedName>
</protein>
<accession>A0A8X6HD53</accession>
<reference evidence="2" key="1">
    <citation type="submission" date="2020-07" db="EMBL/GenBank/DDBJ databases">
        <title>Multicomponent nature underlies the extraordinary mechanical properties of spider dragline silk.</title>
        <authorList>
            <person name="Kono N."/>
            <person name="Nakamura H."/>
            <person name="Mori M."/>
            <person name="Yoshida Y."/>
            <person name="Ohtoshi R."/>
            <person name="Malay A.D."/>
            <person name="Moran D.A.P."/>
            <person name="Tomita M."/>
            <person name="Numata K."/>
            <person name="Arakawa K."/>
        </authorList>
    </citation>
    <scope>NUCLEOTIDE SEQUENCE</scope>
</reference>
<organism evidence="2 3">
    <name type="scientific">Trichonephila clavata</name>
    <name type="common">Joro spider</name>
    <name type="synonym">Nephila clavata</name>
    <dbReference type="NCBI Taxonomy" id="2740835"/>
    <lineage>
        <taxon>Eukaryota</taxon>
        <taxon>Metazoa</taxon>
        <taxon>Ecdysozoa</taxon>
        <taxon>Arthropoda</taxon>
        <taxon>Chelicerata</taxon>
        <taxon>Arachnida</taxon>
        <taxon>Araneae</taxon>
        <taxon>Araneomorphae</taxon>
        <taxon>Entelegynae</taxon>
        <taxon>Araneoidea</taxon>
        <taxon>Nephilidae</taxon>
        <taxon>Trichonephila</taxon>
    </lineage>
</organism>
<dbReference type="EMBL" id="BMAO01018087">
    <property type="protein sequence ID" value="GFR20598.1"/>
    <property type="molecule type" value="Genomic_DNA"/>
</dbReference>
<dbReference type="Proteomes" id="UP000887116">
    <property type="component" value="Unassembled WGS sequence"/>
</dbReference>
<comment type="caution">
    <text evidence="2">The sequence shown here is derived from an EMBL/GenBank/DDBJ whole genome shotgun (WGS) entry which is preliminary data.</text>
</comment>
<feature type="region of interest" description="Disordered" evidence="1">
    <location>
        <begin position="1"/>
        <end position="24"/>
    </location>
</feature>
<evidence type="ECO:0000256" key="1">
    <source>
        <dbReference type="SAM" id="MobiDB-lite"/>
    </source>
</evidence>
<sequence>MDPLKQGNSDAHSKSPYTKAGPSRIKCPDLISRATFRAIPPGPIHYSTSCVLICPGQQRTFQDNNAVLNPWTQWKWFPTVHLYSTIQCLNLSMDSRIPSEQKMHPSHKKQWFKMSMNIL</sequence>
<dbReference type="AlphaFoldDB" id="A0A8X6HD53"/>
<proteinExistence type="predicted"/>